<evidence type="ECO:0000259" key="10">
    <source>
        <dbReference type="PROSITE" id="PS51755"/>
    </source>
</evidence>
<gene>
    <name evidence="11" type="ORF">H1V43_13550</name>
</gene>
<evidence type="ECO:0000256" key="8">
    <source>
        <dbReference type="SAM" id="MobiDB-lite"/>
    </source>
</evidence>
<feature type="DNA-binding region" description="OmpR/PhoB-type" evidence="7">
    <location>
        <begin position="147"/>
        <end position="245"/>
    </location>
</feature>
<dbReference type="GO" id="GO:0000156">
    <property type="term" value="F:phosphorelay response regulator activity"/>
    <property type="evidence" value="ECO:0007669"/>
    <property type="project" value="TreeGrafter"/>
</dbReference>
<dbReference type="PANTHER" id="PTHR48111:SF1">
    <property type="entry name" value="TWO-COMPONENT RESPONSE REGULATOR ORR33"/>
    <property type="match status" value="1"/>
</dbReference>
<keyword evidence="5" id="KW-0804">Transcription</keyword>
<dbReference type="InterPro" id="IPR016032">
    <property type="entry name" value="Sig_transdc_resp-reg_C-effctor"/>
</dbReference>
<dbReference type="GO" id="GO:0000976">
    <property type="term" value="F:transcription cis-regulatory region binding"/>
    <property type="evidence" value="ECO:0007669"/>
    <property type="project" value="TreeGrafter"/>
</dbReference>
<comment type="caution">
    <text evidence="11">The sequence shown here is derived from an EMBL/GenBank/DDBJ whole genome shotgun (WGS) entry which is preliminary data.</text>
</comment>
<evidence type="ECO:0000256" key="1">
    <source>
        <dbReference type="ARBA" id="ARBA00022553"/>
    </source>
</evidence>
<organism evidence="11 12">
    <name type="scientific">Streptomyces himalayensis subsp. aureolus</name>
    <dbReference type="NCBI Taxonomy" id="2758039"/>
    <lineage>
        <taxon>Bacteria</taxon>
        <taxon>Bacillati</taxon>
        <taxon>Actinomycetota</taxon>
        <taxon>Actinomycetes</taxon>
        <taxon>Kitasatosporales</taxon>
        <taxon>Streptomycetaceae</taxon>
        <taxon>Streptomyces</taxon>
        <taxon>Streptomyces himalayensis</taxon>
    </lineage>
</organism>
<evidence type="ECO:0000256" key="2">
    <source>
        <dbReference type="ARBA" id="ARBA00023012"/>
    </source>
</evidence>
<dbReference type="CDD" id="cd00383">
    <property type="entry name" value="trans_reg_C"/>
    <property type="match status" value="1"/>
</dbReference>
<dbReference type="RefSeq" id="WP_181864257.1">
    <property type="nucleotide sequence ID" value="NZ_JACEQY010000012.1"/>
</dbReference>
<dbReference type="GO" id="GO:0032993">
    <property type="term" value="C:protein-DNA complex"/>
    <property type="evidence" value="ECO:0007669"/>
    <property type="project" value="TreeGrafter"/>
</dbReference>
<proteinExistence type="predicted"/>
<dbReference type="Pfam" id="PF00072">
    <property type="entry name" value="Response_reg"/>
    <property type="match status" value="1"/>
</dbReference>
<accession>A0A7W2D0E3</accession>
<dbReference type="GO" id="GO:0005829">
    <property type="term" value="C:cytosol"/>
    <property type="evidence" value="ECO:0007669"/>
    <property type="project" value="TreeGrafter"/>
</dbReference>
<feature type="region of interest" description="Disordered" evidence="8">
    <location>
        <begin position="1"/>
        <end position="29"/>
    </location>
</feature>
<dbReference type="InterPro" id="IPR036388">
    <property type="entry name" value="WH-like_DNA-bd_sf"/>
</dbReference>
<keyword evidence="1" id="KW-0597">Phosphoprotein</keyword>
<comment type="caution">
    <text evidence="6">Lacks conserved residue(s) required for the propagation of feature annotation.</text>
</comment>
<dbReference type="Proteomes" id="UP000586976">
    <property type="component" value="Unassembled WGS sequence"/>
</dbReference>
<evidence type="ECO:0000256" key="4">
    <source>
        <dbReference type="ARBA" id="ARBA00023125"/>
    </source>
</evidence>
<dbReference type="PANTHER" id="PTHR48111">
    <property type="entry name" value="REGULATOR OF RPOS"/>
    <property type="match status" value="1"/>
</dbReference>
<evidence type="ECO:0000256" key="6">
    <source>
        <dbReference type="PROSITE-ProRule" id="PRU00169"/>
    </source>
</evidence>
<name>A0A7W2D0E3_9ACTN</name>
<protein>
    <submittedName>
        <fullName evidence="11">Response regulator transcription factor</fullName>
    </submittedName>
</protein>
<dbReference type="EMBL" id="JACEQY010000012">
    <property type="protein sequence ID" value="MBA4862398.1"/>
    <property type="molecule type" value="Genomic_DNA"/>
</dbReference>
<dbReference type="Gene3D" id="1.10.10.10">
    <property type="entry name" value="Winged helix-like DNA-binding domain superfamily/Winged helix DNA-binding domain"/>
    <property type="match status" value="1"/>
</dbReference>
<feature type="domain" description="OmpR/PhoB-type" evidence="10">
    <location>
        <begin position="147"/>
        <end position="245"/>
    </location>
</feature>
<feature type="domain" description="Response regulatory" evidence="9">
    <location>
        <begin position="27"/>
        <end position="140"/>
    </location>
</feature>
<keyword evidence="2" id="KW-0902">Two-component regulatory system</keyword>
<evidence type="ECO:0000313" key="12">
    <source>
        <dbReference type="Proteomes" id="UP000586976"/>
    </source>
</evidence>
<dbReference type="PROSITE" id="PS51755">
    <property type="entry name" value="OMPR_PHOB"/>
    <property type="match status" value="1"/>
</dbReference>
<dbReference type="InterPro" id="IPR039420">
    <property type="entry name" value="WalR-like"/>
</dbReference>
<dbReference type="SMART" id="SM00862">
    <property type="entry name" value="Trans_reg_C"/>
    <property type="match status" value="1"/>
</dbReference>
<dbReference type="InterPro" id="IPR001867">
    <property type="entry name" value="OmpR/PhoB-type_DNA-bd"/>
</dbReference>
<sequence length="265" mass="28853">MTPDPHRPPQPYVKSGPGRPEEGKPPDLVLAEPDEDLAAKTRARFEEAGLRTVVCHDGAEALLQVGVHHPRAVLLGAPLPVVDAARVTQLIAQLHLVPVLVAAGPDGAAEATAAVEAGAVAFVARPYRTDEIVPLLISGGRDEDNPAQPLVVGDIELDPAGFHVRVRGRSLQLPVREFMLLRYLMENANRVVSRSELTLALWGSESLDSNTLTVHIRRVRTKLREEGASRCTIDAIRGMGYRLEYIPSKAAHRKAMRTGQPWQPK</sequence>
<keyword evidence="3" id="KW-0805">Transcription regulation</keyword>
<dbReference type="AlphaFoldDB" id="A0A7W2D0E3"/>
<keyword evidence="12" id="KW-1185">Reference proteome</keyword>
<dbReference type="SUPFAM" id="SSF46894">
    <property type="entry name" value="C-terminal effector domain of the bipartite response regulators"/>
    <property type="match status" value="1"/>
</dbReference>
<dbReference type="GO" id="GO:0006355">
    <property type="term" value="P:regulation of DNA-templated transcription"/>
    <property type="evidence" value="ECO:0007669"/>
    <property type="project" value="InterPro"/>
</dbReference>
<dbReference type="PROSITE" id="PS50110">
    <property type="entry name" value="RESPONSE_REGULATORY"/>
    <property type="match status" value="1"/>
</dbReference>
<dbReference type="InterPro" id="IPR001789">
    <property type="entry name" value="Sig_transdc_resp-reg_receiver"/>
</dbReference>
<dbReference type="InterPro" id="IPR011006">
    <property type="entry name" value="CheY-like_superfamily"/>
</dbReference>
<dbReference type="SUPFAM" id="SSF52172">
    <property type="entry name" value="CheY-like"/>
    <property type="match status" value="1"/>
</dbReference>
<evidence type="ECO:0000256" key="7">
    <source>
        <dbReference type="PROSITE-ProRule" id="PRU01091"/>
    </source>
</evidence>
<evidence type="ECO:0000256" key="5">
    <source>
        <dbReference type="ARBA" id="ARBA00023163"/>
    </source>
</evidence>
<reference evidence="11 12" key="1">
    <citation type="submission" date="2020-07" db="EMBL/GenBank/DDBJ databases">
        <title>Streptomyces isolated from Indian soil.</title>
        <authorList>
            <person name="Mandal S."/>
            <person name="Maiti P.K."/>
        </authorList>
    </citation>
    <scope>NUCLEOTIDE SEQUENCE [LARGE SCALE GENOMIC DNA]</scope>
    <source>
        <strain evidence="11 12">PSKA54</strain>
    </source>
</reference>
<dbReference type="Pfam" id="PF00486">
    <property type="entry name" value="Trans_reg_C"/>
    <property type="match status" value="1"/>
</dbReference>
<keyword evidence="4 7" id="KW-0238">DNA-binding</keyword>
<dbReference type="SMART" id="SM00448">
    <property type="entry name" value="REC"/>
    <property type="match status" value="1"/>
</dbReference>
<evidence type="ECO:0000259" key="9">
    <source>
        <dbReference type="PROSITE" id="PS50110"/>
    </source>
</evidence>
<evidence type="ECO:0000313" key="11">
    <source>
        <dbReference type="EMBL" id="MBA4862398.1"/>
    </source>
</evidence>
<evidence type="ECO:0000256" key="3">
    <source>
        <dbReference type="ARBA" id="ARBA00023015"/>
    </source>
</evidence>
<dbReference type="Gene3D" id="3.40.50.2300">
    <property type="match status" value="1"/>
</dbReference>